<accession>A0ABN7SEY2</accession>
<dbReference type="EMBL" id="OU015569">
    <property type="protein sequence ID" value="CAG5094184.1"/>
    <property type="molecule type" value="Genomic_DNA"/>
</dbReference>
<dbReference type="PROSITE" id="PS00109">
    <property type="entry name" value="PROTEIN_KINASE_TYR"/>
    <property type="match status" value="1"/>
</dbReference>
<dbReference type="InterPro" id="IPR011009">
    <property type="entry name" value="Kinase-like_dom_sf"/>
</dbReference>
<comment type="subcellular location">
    <subcellularLocation>
        <location evidence="1">Mitochondrion</location>
    </subcellularLocation>
</comment>
<evidence type="ECO:0000256" key="6">
    <source>
        <dbReference type="SAM" id="Phobius"/>
    </source>
</evidence>
<evidence type="ECO:0000256" key="3">
    <source>
        <dbReference type="ARBA" id="ARBA00022946"/>
    </source>
</evidence>
<dbReference type="Pfam" id="PF06644">
    <property type="entry name" value="ATP11"/>
    <property type="match status" value="1"/>
</dbReference>
<evidence type="ECO:0000313" key="9">
    <source>
        <dbReference type="Proteomes" id="UP001158576"/>
    </source>
</evidence>
<keyword evidence="6" id="KW-0812">Transmembrane</keyword>
<proteinExistence type="inferred from homology"/>
<dbReference type="Gene3D" id="1.10.510.10">
    <property type="entry name" value="Transferase(Phosphotransferase) domain 1"/>
    <property type="match status" value="1"/>
</dbReference>
<reference evidence="8 9" key="1">
    <citation type="submission" date="2021-04" db="EMBL/GenBank/DDBJ databases">
        <authorList>
            <person name="Bliznina A."/>
        </authorList>
    </citation>
    <scope>NUCLEOTIDE SEQUENCE [LARGE SCALE GENOMIC DNA]</scope>
</reference>
<evidence type="ECO:0000256" key="1">
    <source>
        <dbReference type="ARBA" id="ARBA00004173"/>
    </source>
</evidence>
<evidence type="ECO:0000256" key="5">
    <source>
        <dbReference type="SAM" id="MobiDB-lite"/>
    </source>
</evidence>
<dbReference type="InterPro" id="IPR008266">
    <property type="entry name" value="Tyr_kinase_AS"/>
</dbReference>
<feature type="compositionally biased region" description="Basic and acidic residues" evidence="5">
    <location>
        <begin position="60"/>
        <end position="77"/>
    </location>
</feature>
<dbReference type="SUPFAM" id="SSF56112">
    <property type="entry name" value="Protein kinase-like (PK-like)"/>
    <property type="match status" value="1"/>
</dbReference>
<sequence>MSAANRSLSMSSTMLSPEKIAELEDSLQNNPYFIKFKDRIVKLKQSDPETYLKRLELMHQQHEAQKKKEAGNPKTMEEMTAEQAAASAAQPSYVAPKTLDSVMDLERLKNKDGKEIGDIWRKYHAHRSAVFASISKKYWDYIAAIKTHFPSFIYPLPRDDNKWLFYIGFWGGNELNFTTLEHYKLKGADAPVLLSMCHYPDLIDTKGICLMVADVDESLIEKQDAQLLAYYAQYFHTEAKGMSLVQTFNTRPQDFKYEDVIKAVETIGQETLSRALLFLAAIFGLFGVALGKPGKSQFNPKTQLSLSADEYNITYEGPSPNQFSAKWISSRSSLIITLACGYCSLDSSKSQDSSSENDTPISLNISCSSDDPIHQFNKSITHWKNSNRSSSKKSTISGSIKCEVKSETSNLEMSCSDSSITIAAIISFLAIIISALALVIYAVNYRQNEQEAQLRGFFSPEKEKLINRSSLRLTSNYTPERLTIVKTVIEGDYGSCLIGKFEHDGESRRVFVKKLREVSNREEMMGRAKIFERLKPCDLILSVNMTSFQERNFQAMYFQNVEGPLKWFLKRCQLRTNPSHRSTVSTVKLKRFTYQAAEALAYLSSNDIIHGDVASRNFVLDEYNENILLGDTVISLELFPADYFEGRPIRWQAPECIDTPNHASLSGDVWAYGIFVWELFSLAQAPYKDIDCLNISQYLSEGYRLVQPDGFPESLWNLIGNSCWQYSSSKRKNIHQILQELQRLQICSSSSPNLASNQHTH</sequence>
<keyword evidence="6" id="KW-1133">Transmembrane helix</keyword>
<evidence type="ECO:0000313" key="8">
    <source>
        <dbReference type="EMBL" id="CAG5094184.1"/>
    </source>
</evidence>
<dbReference type="PROSITE" id="PS50011">
    <property type="entry name" value="PROTEIN_KINASE_DOM"/>
    <property type="match status" value="1"/>
</dbReference>
<comment type="similarity">
    <text evidence="2">Belongs to the ATP11 family.</text>
</comment>
<dbReference type="Proteomes" id="UP001158576">
    <property type="component" value="Chromosome XSR"/>
</dbReference>
<dbReference type="PRINTS" id="PR00109">
    <property type="entry name" value="TYRKINASE"/>
</dbReference>
<evidence type="ECO:0000256" key="4">
    <source>
        <dbReference type="ARBA" id="ARBA00023128"/>
    </source>
</evidence>
<feature type="transmembrane region" description="Helical" evidence="6">
    <location>
        <begin position="420"/>
        <end position="443"/>
    </location>
</feature>
<feature type="domain" description="Protein kinase" evidence="7">
    <location>
        <begin position="482"/>
        <end position="744"/>
    </location>
</feature>
<keyword evidence="3" id="KW-0809">Transit peptide</keyword>
<keyword evidence="6" id="KW-0472">Membrane</keyword>
<dbReference type="PANTHER" id="PTHR13126">
    <property type="entry name" value="CHAPERONE ATP11"/>
    <property type="match status" value="1"/>
</dbReference>
<dbReference type="InterPro" id="IPR010591">
    <property type="entry name" value="ATP11"/>
</dbReference>
<dbReference type="InterPro" id="IPR001245">
    <property type="entry name" value="Ser-Thr/Tyr_kinase_cat_dom"/>
</dbReference>
<dbReference type="PANTHER" id="PTHR13126:SF0">
    <property type="entry name" value="ATP SYNTHASE MITOCHONDRIAL F1 COMPLEX ASSEMBLY FACTOR 1"/>
    <property type="match status" value="1"/>
</dbReference>
<feature type="region of interest" description="Disordered" evidence="5">
    <location>
        <begin position="60"/>
        <end position="87"/>
    </location>
</feature>
<protein>
    <submittedName>
        <fullName evidence="8">Oidioi.mRNA.OKI2018_I69.XSR.g13324.t1.cds</fullName>
    </submittedName>
</protein>
<keyword evidence="9" id="KW-1185">Reference proteome</keyword>
<dbReference type="Pfam" id="PF07714">
    <property type="entry name" value="PK_Tyr_Ser-Thr"/>
    <property type="match status" value="1"/>
</dbReference>
<evidence type="ECO:0000256" key="2">
    <source>
        <dbReference type="ARBA" id="ARBA00009116"/>
    </source>
</evidence>
<gene>
    <name evidence="8" type="ORF">OKIOD_LOCUS4882</name>
</gene>
<evidence type="ECO:0000259" key="7">
    <source>
        <dbReference type="PROSITE" id="PS50011"/>
    </source>
</evidence>
<organism evidence="8 9">
    <name type="scientific">Oikopleura dioica</name>
    <name type="common">Tunicate</name>
    <dbReference type="NCBI Taxonomy" id="34765"/>
    <lineage>
        <taxon>Eukaryota</taxon>
        <taxon>Metazoa</taxon>
        <taxon>Chordata</taxon>
        <taxon>Tunicata</taxon>
        <taxon>Appendicularia</taxon>
        <taxon>Copelata</taxon>
        <taxon>Oikopleuridae</taxon>
        <taxon>Oikopleura</taxon>
    </lineage>
</organism>
<dbReference type="InterPro" id="IPR000719">
    <property type="entry name" value="Prot_kinase_dom"/>
</dbReference>
<keyword evidence="4" id="KW-0496">Mitochondrion</keyword>
<name>A0ABN7SEY2_OIKDI</name>